<organism evidence="1 2">
    <name type="scientific">Mycolicibacterium llatzerense</name>
    <dbReference type="NCBI Taxonomy" id="280871"/>
    <lineage>
        <taxon>Bacteria</taxon>
        <taxon>Bacillati</taxon>
        <taxon>Actinomycetota</taxon>
        <taxon>Actinomycetes</taxon>
        <taxon>Mycobacteriales</taxon>
        <taxon>Mycobacteriaceae</taxon>
        <taxon>Mycolicibacterium</taxon>
    </lineage>
</organism>
<protein>
    <submittedName>
        <fullName evidence="1">Uncharacterized protein</fullName>
    </submittedName>
</protein>
<sequence length="98" mass="10055">MNPQSTAEEVAQMINFDASRGAVLAVAGLRAPLTDAAYEAVSRVGVSWHQIVDVPAVPAAAAAAAMSAARLATAGHVADIPQRKRNGKTFASVKRGTT</sequence>
<evidence type="ECO:0000313" key="2">
    <source>
        <dbReference type="Proteomes" id="UP000032221"/>
    </source>
</evidence>
<proteinExistence type="predicted"/>
<dbReference type="STRING" id="280871.TL10_08215"/>
<dbReference type="PATRIC" id="fig|280871.6.peg.1699"/>
<accession>A0A0D1LFS5</accession>
<reference evidence="1 2" key="1">
    <citation type="submission" date="2015-01" db="EMBL/GenBank/DDBJ databases">
        <title>Genome sequence of Mycobacterium llatzerense and Mycobacterium immunogenum recovered from brain abscess.</title>
        <authorList>
            <person name="Greninger A.L."/>
            <person name="Langelier C."/>
            <person name="Cunningham G."/>
            <person name="Chiu C.Y."/>
            <person name="Miller S."/>
        </authorList>
    </citation>
    <scope>NUCLEOTIDE SEQUENCE [LARGE SCALE GENOMIC DNA]</scope>
    <source>
        <strain evidence="1 2">CLUC14</strain>
    </source>
</reference>
<evidence type="ECO:0000313" key="1">
    <source>
        <dbReference type="EMBL" id="KIU17342.1"/>
    </source>
</evidence>
<comment type="caution">
    <text evidence="1">The sequence shown here is derived from an EMBL/GenBank/DDBJ whole genome shotgun (WGS) entry which is preliminary data.</text>
</comment>
<keyword evidence="2" id="KW-1185">Reference proteome</keyword>
<dbReference type="AlphaFoldDB" id="A0A0D1LFS5"/>
<gene>
    <name evidence="1" type="ORF">TL10_08215</name>
</gene>
<dbReference type="EMBL" id="JXST01000009">
    <property type="protein sequence ID" value="KIU17342.1"/>
    <property type="molecule type" value="Genomic_DNA"/>
</dbReference>
<name>A0A0D1LFS5_9MYCO</name>
<dbReference type="Proteomes" id="UP000032221">
    <property type="component" value="Unassembled WGS sequence"/>
</dbReference>